<dbReference type="InterPro" id="IPR050900">
    <property type="entry name" value="Transposase_IS3/IS150/IS904"/>
</dbReference>
<dbReference type="SUPFAM" id="SSF53098">
    <property type="entry name" value="Ribonuclease H-like"/>
    <property type="match status" value="1"/>
</dbReference>
<dbReference type="Gene3D" id="3.30.420.10">
    <property type="entry name" value="Ribonuclease H-like superfamily/Ribonuclease H"/>
    <property type="match status" value="1"/>
</dbReference>
<feature type="domain" description="Integrase catalytic" evidence="2">
    <location>
        <begin position="63"/>
        <end position="231"/>
    </location>
</feature>
<comment type="caution">
    <text evidence="3">The sequence shown here is derived from an EMBL/GenBank/DDBJ whole genome shotgun (WGS) entry which is preliminary data.</text>
</comment>
<evidence type="ECO:0000313" key="3">
    <source>
        <dbReference type="EMBL" id="MEE4546256.1"/>
    </source>
</evidence>
<dbReference type="InterPro" id="IPR001584">
    <property type="entry name" value="Integrase_cat-core"/>
</dbReference>
<name>A0ABU7PK98_9ACTN</name>
<dbReference type="PANTHER" id="PTHR46889:SF4">
    <property type="entry name" value="TRANSPOSASE INSO FOR INSERTION SEQUENCE ELEMENT IS911B-RELATED"/>
    <property type="match status" value="1"/>
</dbReference>
<sequence length="244" mass="26727">MSTAPGESGVSCTAGATKWPGAPSNASCGNSASPAPSAKRRSSPRSLTAPSSGHRTCWTRKFVAPAPNRCRVADFTYVSTWSGVVYVAFVVDTFSRRIVGWSAATSKETRLVLDALDMALWQRAREERPYQRDELIHHSDAGSQYTSFRLAEHLDAVGIAASIGSVGDAYDNALMESAIGLFKTELIKPGRPWRTLSQVELATAEWVDRYCHRRLHGETGHIPPAEYETNYYLTTTKPQVTTTN</sequence>
<protein>
    <submittedName>
        <fullName evidence="3">IS3 family transposase</fullName>
    </submittedName>
</protein>
<gene>
    <name evidence="3" type="ORF">V2S66_30360</name>
</gene>
<dbReference type="InterPro" id="IPR012337">
    <property type="entry name" value="RNaseH-like_sf"/>
</dbReference>
<dbReference type="InterPro" id="IPR048020">
    <property type="entry name" value="Transpos_IS3"/>
</dbReference>
<dbReference type="EMBL" id="JAZEWV010000042">
    <property type="protein sequence ID" value="MEE4546256.1"/>
    <property type="molecule type" value="Genomic_DNA"/>
</dbReference>
<proteinExistence type="predicted"/>
<dbReference type="Proteomes" id="UP001344658">
    <property type="component" value="Unassembled WGS sequence"/>
</dbReference>
<evidence type="ECO:0000313" key="4">
    <source>
        <dbReference type="Proteomes" id="UP001344658"/>
    </source>
</evidence>
<keyword evidence="4" id="KW-1185">Reference proteome</keyword>
<dbReference type="NCBIfam" id="NF033516">
    <property type="entry name" value="transpos_IS3"/>
    <property type="match status" value="1"/>
</dbReference>
<dbReference type="PROSITE" id="PS50994">
    <property type="entry name" value="INTEGRASE"/>
    <property type="match status" value="1"/>
</dbReference>
<dbReference type="PANTHER" id="PTHR46889">
    <property type="entry name" value="TRANSPOSASE INSF FOR INSERTION SEQUENCE IS3B-RELATED"/>
    <property type="match status" value="1"/>
</dbReference>
<accession>A0ABU7PK98</accession>
<evidence type="ECO:0000256" key="1">
    <source>
        <dbReference type="SAM" id="MobiDB-lite"/>
    </source>
</evidence>
<dbReference type="RefSeq" id="WP_330799959.1">
    <property type="nucleotide sequence ID" value="NZ_JAZEWV010000042.1"/>
</dbReference>
<evidence type="ECO:0000259" key="2">
    <source>
        <dbReference type="PROSITE" id="PS50994"/>
    </source>
</evidence>
<dbReference type="Pfam" id="PF00665">
    <property type="entry name" value="rve"/>
    <property type="match status" value="1"/>
</dbReference>
<feature type="region of interest" description="Disordered" evidence="1">
    <location>
        <begin position="1"/>
        <end position="53"/>
    </location>
</feature>
<organism evidence="3 4">
    <name type="scientific">Actinacidiphila polyblastidii</name>
    <dbReference type="NCBI Taxonomy" id="3110430"/>
    <lineage>
        <taxon>Bacteria</taxon>
        <taxon>Bacillati</taxon>
        <taxon>Actinomycetota</taxon>
        <taxon>Actinomycetes</taxon>
        <taxon>Kitasatosporales</taxon>
        <taxon>Streptomycetaceae</taxon>
        <taxon>Actinacidiphila</taxon>
    </lineage>
</organism>
<reference evidence="3 4" key="1">
    <citation type="submission" date="2023-12" db="EMBL/GenBank/DDBJ databases">
        <title>Streptomyces sp. V4-01.</title>
        <authorList>
            <person name="Somphong A."/>
            <person name="Phongsopitanun W."/>
        </authorList>
    </citation>
    <scope>NUCLEOTIDE SEQUENCE [LARGE SCALE GENOMIC DNA]</scope>
    <source>
        <strain evidence="3 4">V4-01</strain>
    </source>
</reference>
<dbReference type="InterPro" id="IPR036397">
    <property type="entry name" value="RNaseH_sf"/>
</dbReference>